<feature type="compositionally biased region" description="Low complexity" evidence="1">
    <location>
        <begin position="44"/>
        <end position="62"/>
    </location>
</feature>
<keyword evidence="3" id="KW-1185">Reference proteome</keyword>
<evidence type="ECO:0000313" key="3">
    <source>
        <dbReference type="Proteomes" id="UP000290572"/>
    </source>
</evidence>
<protein>
    <submittedName>
        <fullName evidence="2">Uncharacterized protein</fullName>
    </submittedName>
</protein>
<sequence length="137" mass="14594">MRIRAIYSSRSKSASLNPKSTPAAKAANRSSKAPNSSRLTPPLSRTRSGSSQTSGRSSRPQRAWAAPQFSPHSLASRFGSAFHCGSPGLSTVCNRPFSFLFQRLACLLVEVASASGADYIGSSGYHKLHSLPMTYSS</sequence>
<evidence type="ECO:0000256" key="1">
    <source>
        <dbReference type="SAM" id="MobiDB-lite"/>
    </source>
</evidence>
<dbReference type="Proteomes" id="UP000290572">
    <property type="component" value="Unassembled WGS sequence"/>
</dbReference>
<gene>
    <name evidence="2" type="ORF">ROHU_026075</name>
</gene>
<reference evidence="2 3" key="1">
    <citation type="submission" date="2018-03" db="EMBL/GenBank/DDBJ databases">
        <title>Draft genome sequence of Rohu Carp (Labeo rohita).</title>
        <authorList>
            <person name="Das P."/>
            <person name="Kushwaha B."/>
            <person name="Joshi C.G."/>
            <person name="Kumar D."/>
            <person name="Nagpure N.S."/>
            <person name="Sahoo L."/>
            <person name="Das S.P."/>
            <person name="Bit A."/>
            <person name="Patnaik S."/>
            <person name="Meher P.K."/>
            <person name="Jayasankar P."/>
            <person name="Koringa P.G."/>
            <person name="Patel N.V."/>
            <person name="Hinsu A.T."/>
            <person name="Kumar R."/>
            <person name="Pandey M."/>
            <person name="Agarwal S."/>
            <person name="Srivastava S."/>
            <person name="Singh M."/>
            <person name="Iquebal M.A."/>
            <person name="Jaiswal S."/>
            <person name="Angadi U.B."/>
            <person name="Kumar N."/>
            <person name="Raza M."/>
            <person name="Shah T.M."/>
            <person name="Rai A."/>
            <person name="Jena J.K."/>
        </authorList>
    </citation>
    <scope>NUCLEOTIDE SEQUENCE [LARGE SCALE GENOMIC DNA]</scope>
    <source>
        <strain evidence="2">DASCIFA01</strain>
        <tissue evidence="2">Testis</tissue>
    </source>
</reference>
<proteinExistence type="predicted"/>
<accession>A0A498MHB8</accession>
<feature type="compositionally biased region" description="Polar residues" evidence="1">
    <location>
        <begin position="8"/>
        <end position="20"/>
    </location>
</feature>
<dbReference type="AlphaFoldDB" id="A0A498MHB8"/>
<feature type="region of interest" description="Disordered" evidence="1">
    <location>
        <begin position="1"/>
        <end position="67"/>
    </location>
</feature>
<comment type="caution">
    <text evidence="2">The sequence shown here is derived from an EMBL/GenBank/DDBJ whole genome shotgun (WGS) entry which is preliminary data.</text>
</comment>
<feature type="compositionally biased region" description="Polar residues" evidence="1">
    <location>
        <begin position="28"/>
        <end position="39"/>
    </location>
</feature>
<name>A0A498MHB8_LABRO</name>
<organism evidence="2 3">
    <name type="scientific">Labeo rohita</name>
    <name type="common">Indian major carp</name>
    <name type="synonym">Cyprinus rohita</name>
    <dbReference type="NCBI Taxonomy" id="84645"/>
    <lineage>
        <taxon>Eukaryota</taxon>
        <taxon>Metazoa</taxon>
        <taxon>Chordata</taxon>
        <taxon>Craniata</taxon>
        <taxon>Vertebrata</taxon>
        <taxon>Euteleostomi</taxon>
        <taxon>Actinopterygii</taxon>
        <taxon>Neopterygii</taxon>
        <taxon>Teleostei</taxon>
        <taxon>Ostariophysi</taxon>
        <taxon>Cypriniformes</taxon>
        <taxon>Cyprinidae</taxon>
        <taxon>Labeoninae</taxon>
        <taxon>Labeonini</taxon>
        <taxon>Labeo</taxon>
    </lineage>
</organism>
<evidence type="ECO:0000313" key="2">
    <source>
        <dbReference type="EMBL" id="RXN18782.1"/>
    </source>
</evidence>
<dbReference type="EMBL" id="QBIY01012702">
    <property type="protein sequence ID" value="RXN18782.1"/>
    <property type="molecule type" value="Genomic_DNA"/>
</dbReference>